<keyword evidence="1" id="KW-0732">Signal</keyword>
<evidence type="ECO:0000313" key="4">
    <source>
        <dbReference type="Proteomes" id="UP000553632"/>
    </source>
</evidence>
<feature type="chain" id="PRO_5036205530" evidence="1">
    <location>
        <begin position="28"/>
        <end position="207"/>
    </location>
</feature>
<evidence type="ECO:0000313" key="3">
    <source>
        <dbReference type="EMBL" id="KAF4704837.1"/>
    </source>
</evidence>
<name>A0A7J6N4G8_PEROL</name>
<dbReference type="Proteomes" id="UP000574390">
    <property type="component" value="Unassembled WGS sequence"/>
</dbReference>
<dbReference type="AlphaFoldDB" id="A0A7J6N4G8"/>
<evidence type="ECO:0000313" key="2">
    <source>
        <dbReference type="EMBL" id="KAF4678755.1"/>
    </source>
</evidence>
<dbReference type="EMBL" id="JABANM010038115">
    <property type="protein sequence ID" value="KAF4678755.1"/>
    <property type="molecule type" value="Genomic_DNA"/>
</dbReference>
<dbReference type="EMBL" id="JABANO010034634">
    <property type="protein sequence ID" value="KAF4704837.1"/>
    <property type="molecule type" value="Genomic_DNA"/>
</dbReference>
<reference evidence="4 5" key="1">
    <citation type="submission" date="2020-04" db="EMBL/GenBank/DDBJ databases">
        <title>Perkinsus olseni comparative genomics.</title>
        <authorList>
            <person name="Bogema D.R."/>
        </authorList>
    </citation>
    <scope>NUCLEOTIDE SEQUENCE [LARGE SCALE GENOMIC DNA]</scope>
    <source>
        <strain evidence="2">ATCC PRA-205</strain>
        <strain evidence="3 4">ATCC PRA-207</strain>
    </source>
</reference>
<protein>
    <submittedName>
        <fullName evidence="2">Uncharacterized protein</fullName>
    </submittedName>
</protein>
<keyword evidence="4" id="KW-1185">Reference proteome</keyword>
<comment type="caution">
    <text evidence="2">The sequence shown here is derived from an EMBL/GenBank/DDBJ whole genome shotgun (WGS) entry which is preliminary data.</text>
</comment>
<evidence type="ECO:0000313" key="5">
    <source>
        <dbReference type="Proteomes" id="UP000574390"/>
    </source>
</evidence>
<feature type="signal peptide" evidence="1">
    <location>
        <begin position="1"/>
        <end position="27"/>
    </location>
</feature>
<organism evidence="2 5">
    <name type="scientific">Perkinsus olseni</name>
    <name type="common">Perkinsus atlanticus</name>
    <dbReference type="NCBI Taxonomy" id="32597"/>
    <lineage>
        <taxon>Eukaryota</taxon>
        <taxon>Sar</taxon>
        <taxon>Alveolata</taxon>
        <taxon>Perkinsozoa</taxon>
        <taxon>Perkinsea</taxon>
        <taxon>Perkinsida</taxon>
        <taxon>Perkinsidae</taxon>
        <taxon>Perkinsus</taxon>
    </lineage>
</organism>
<evidence type="ECO:0000256" key="1">
    <source>
        <dbReference type="SAM" id="SignalP"/>
    </source>
</evidence>
<dbReference type="Proteomes" id="UP000553632">
    <property type="component" value="Unassembled WGS sequence"/>
</dbReference>
<sequence>MPPKQFIIGASAAVAVALLAKLPFSRAVKTVASHHSKNVDDYLQRPSRFEFMDNTTECSYGNGLIRAGHMASLKGTGLNPLRHLNQSMFRGELDSLYSAVRSMLIPTEEDLIFYGEEYLKAHPREYPVILREKDMESLTEVEEDVMIKSRAVCSAVLKAIKASFGTFKKLCAEYYREAKAAVRTARRLGWRRDHNGDVRPPAGEVRI</sequence>
<gene>
    <name evidence="2" type="ORF">FOZ62_006974</name>
    <name evidence="3" type="ORF">FOZ63_005219</name>
</gene>
<accession>A0A7J6N4G8</accession>
<proteinExistence type="predicted"/>